<feature type="domain" description="Glycosyltransferase subfamily 4-like N-terminal" evidence="3">
    <location>
        <begin position="52"/>
        <end position="142"/>
    </location>
</feature>
<dbReference type="GO" id="GO:0009103">
    <property type="term" value="P:lipopolysaccharide biosynthetic process"/>
    <property type="evidence" value="ECO:0007669"/>
    <property type="project" value="TreeGrafter"/>
</dbReference>
<dbReference type="Gene3D" id="3.40.50.2000">
    <property type="entry name" value="Glycogen Phosphorylase B"/>
    <property type="match status" value="2"/>
</dbReference>
<dbReference type="Pfam" id="PF00534">
    <property type="entry name" value="Glycos_transf_1"/>
    <property type="match status" value="1"/>
</dbReference>
<dbReference type="EMBL" id="JACJKY010000020">
    <property type="protein sequence ID" value="MBM6921588.1"/>
    <property type="molecule type" value="Genomic_DNA"/>
</dbReference>
<protein>
    <submittedName>
        <fullName evidence="4">Glycosyltransferase family 4 protein</fullName>
    </submittedName>
</protein>
<keyword evidence="1" id="KW-0808">Transferase</keyword>
<keyword evidence="5" id="KW-1185">Reference proteome</keyword>
<dbReference type="GO" id="GO:0016757">
    <property type="term" value="F:glycosyltransferase activity"/>
    <property type="evidence" value="ECO:0007669"/>
    <property type="project" value="InterPro"/>
</dbReference>
<reference evidence="4" key="2">
    <citation type="journal article" date="2021" name="Sci. Rep.">
        <title>The distribution of antibiotic resistance genes in chicken gut microbiota commensals.</title>
        <authorList>
            <person name="Juricova H."/>
            <person name="Matiasovicova J."/>
            <person name="Kubasova T."/>
            <person name="Cejkova D."/>
            <person name="Rychlik I."/>
        </authorList>
    </citation>
    <scope>NUCLEOTIDE SEQUENCE</scope>
    <source>
        <strain evidence="4">An559</strain>
    </source>
</reference>
<sequence length="350" mass="40516">MKYCINMMSRADSVQGQGVASAYKEQVALVENGLSDRFYVTYNSKKPGNINHYHTVNFPFYLSISRAKRKGSTVGYVHFLPETLEQSLKLPKLFKKVFYKYLLSFYGRMDYLVTVNPYFIDRLAAYGIDRSKVTYIPNFVNENDFFPFSKEEKTAARQKYGLDPNKFTVVCAGQLQTRKGVFDFVECAKRLPDIQFLWAGGFSFGKITDGYAEIEKIVANPPKNLVFPGIVARDEMNTIYNLGDVMFLPSFEELFPMTILEAMNCNILLLLRDIPIYEAILFNYYVKEPDLDGFVRALKRLATDPAFYEKAQADAWRGHLFYNREHVLSMWDAFYTRVMDEQSKKQAHTK</sequence>
<dbReference type="Proteomes" id="UP000774750">
    <property type="component" value="Unassembled WGS sequence"/>
</dbReference>
<proteinExistence type="predicted"/>
<name>A0A938X841_9FIRM</name>
<evidence type="ECO:0000256" key="1">
    <source>
        <dbReference type="ARBA" id="ARBA00022679"/>
    </source>
</evidence>
<dbReference type="RefSeq" id="WP_204447680.1">
    <property type="nucleotide sequence ID" value="NZ_JACJKY010000020.1"/>
</dbReference>
<gene>
    <name evidence="4" type="ORF">H6A12_10545</name>
</gene>
<dbReference type="AlphaFoldDB" id="A0A938X841"/>
<evidence type="ECO:0000313" key="5">
    <source>
        <dbReference type="Proteomes" id="UP000774750"/>
    </source>
</evidence>
<dbReference type="CDD" id="cd03801">
    <property type="entry name" value="GT4_PimA-like"/>
    <property type="match status" value="1"/>
</dbReference>
<comment type="caution">
    <text evidence="4">The sequence shown here is derived from an EMBL/GenBank/DDBJ whole genome shotgun (WGS) entry which is preliminary data.</text>
</comment>
<dbReference type="InterPro" id="IPR028098">
    <property type="entry name" value="Glyco_trans_4-like_N"/>
</dbReference>
<dbReference type="Pfam" id="PF13439">
    <property type="entry name" value="Glyco_transf_4"/>
    <property type="match status" value="1"/>
</dbReference>
<evidence type="ECO:0000313" key="4">
    <source>
        <dbReference type="EMBL" id="MBM6921588.1"/>
    </source>
</evidence>
<dbReference type="SUPFAM" id="SSF53756">
    <property type="entry name" value="UDP-Glycosyltransferase/glycogen phosphorylase"/>
    <property type="match status" value="1"/>
</dbReference>
<dbReference type="InterPro" id="IPR001296">
    <property type="entry name" value="Glyco_trans_1"/>
</dbReference>
<reference evidence="4" key="1">
    <citation type="submission" date="2020-08" db="EMBL/GenBank/DDBJ databases">
        <authorList>
            <person name="Cejkova D."/>
            <person name="Kubasova T."/>
            <person name="Jahodarova E."/>
            <person name="Rychlik I."/>
        </authorList>
    </citation>
    <scope>NUCLEOTIDE SEQUENCE</scope>
    <source>
        <strain evidence="4">An559</strain>
    </source>
</reference>
<feature type="domain" description="Glycosyl transferase family 1" evidence="2">
    <location>
        <begin position="153"/>
        <end position="311"/>
    </location>
</feature>
<dbReference type="PANTHER" id="PTHR46401">
    <property type="entry name" value="GLYCOSYLTRANSFERASE WBBK-RELATED"/>
    <property type="match status" value="1"/>
</dbReference>
<dbReference type="PANTHER" id="PTHR46401:SF2">
    <property type="entry name" value="GLYCOSYLTRANSFERASE WBBK-RELATED"/>
    <property type="match status" value="1"/>
</dbReference>
<accession>A0A938X841</accession>
<organism evidence="4 5">
    <name type="scientific">Merdimmobilis hominis</name>
    <dbReference type="NCBI Taxonomy" id="2897707"/>
    <lineage>
        <taxon>Bacteria</taxon>
        <taxon>Bacillati</taxon>
        <taxon>Bacillota</taxon>
        <taxon>Clostridia</taxon>
        <taxon>Eubacteriales</taxon>
        <taxon>Oscillospiraceae</taxon>
        <taxon>Merdimmobilis</taxon>
    </lineage>
</organism>
<evidence type="ECO:0000259" key="2">
    <source>
        <dbReference type="Pfam" id="PF00534"/>
    </source>
</evidence>
<evidence type="ECO:0000259" key="3">
    <source>
        <dbReference type="Pfam" id="PF13439"/>
    </source>
</evidence>